<dbReference type="Proteomes" id="UP000308444">
    <property type="component" value="Unassembled WGS sequence"/>
</dbReference>
<evidence type="ECO:0000313" key="1">
    <source>
        <dbReference type="EMBL" id="TKJ00888.1"/>
    </source>
</evidence>
<dbReference type="Gene3D" id="3.40.630.10">
    <property type="entry name" value="Zn peptidases"/>
    <property type="match status" value="1"/>
</dbReference>
<feature type="non-terminal residue" evidence="1">
    <location>
        <position position="198"/>
    </location>
</feature>
<dbReference type="AlphaFoldDB" id="A0A9X9A8B5"/>
<dbReference type="PANTHER" id="PTHR43808">
    <property type="entry name" value="ACETYLORNITHINE DEACETYLASE"/>
    <property type="match status" value="1"/>
</dbReference>
<evidence type="ECO:0000313" key="2">
    <source>
        <dbReference type="Proteomes" id="UP000308444"/>
    </source>
</evidence>
<dbReference type="Pfam" id="PF01546">
    <property type="entry name" value="Peptidase_M20"/>
    <property type="match status" value="1"/>
</dbReference>
<gene>
    <name evidence="1" type="ORF">FC695_20470</name>
</gene>
<reference evidence="1 2" key="1">
    <citation type="journal article" date="2019" name="Environ. Microbiol.">
        <title>An active ?-lactamase is a part of an orchestrated cell wall stress resistance network of Bacillus subtilis and related rhizosphere species.</title>
        <authorList>
            <person name="Bucher T."/>
            <person name="Keren-Paz A."/>
            <person name="Hausser J."/>
            <person name="Olender T."/>
            <person name="Cytryn E."/>
            <person name="Kolodkin-Gal I."/>
        </authorList>
    </citation>
    <scope>NUCLEOTIDE SEQUENCE [LARGE SCALE GENOMIC DNA]</scope>
    <source>
        <strain evidence="1 2">I32</strain>
    </source>
</reference>
<dbReference type="EMBL" id="SZOH01001460">
    <property type="protein sequence ID" value="TKJ00888.1"/>
    <property type="molecule type" value="Genomic_DNA"/>
</dbReference>
<organism evidence="1 2">
    <name type="scientific">Bacillus cereus</name>
    <dbReference type="NCBI Taxonomy" id="1396"/>
    <lineage>
        <taxon>Bacteria</taxon>
        <taxon>Bacillati</taxon>
        <taxon>Bacillota</taxon>
        <taxon>Bacilli</taxon>
        <taxon>Bacillales</taxon>
        <taxon>Bacillaceae</taxon>
        <taxon>Bacillus</taxon>
        <taxon>Bacillus cereus group</taxon>
    </lineage>
</organism>
<dbReference type="InterPro" id="IPR002933">
    <property type="entry name" value="Peptidase_M20"/>
</dbReference>
<dbReference type="SUPFAM" id="SSF53187">
    <property type="entry name" value="Zn-dependent exopeptidases"/>
    <property type="match status" value="1"/>
</dbReference>
<dbReference type="PANTHER" id="PTHR43808:SF24">
    <property type="entry name" value="N-FORMYL-4-AMINO-5-AMINOMETHYL-2-METHYLPYRIMIDINE DEFORMYLASE"/>
    <property type="match status" value="1"/>
</dbReference>
<accession>A0A9X9A8B5</accession>
<proteinExistence type="predicted"/>
<protein>
    <submittedName>
        <fullName evidence="1">M20/M25/M40 family metallo-hydrolase</fullName>
    </submittedName>
</protein>
<dbReference type="InterPro" id="IPR050072">
    <property type="entry name" value="Peptidase_M20A"/>
</dbReference>
<name>A0A9X9A8B5_BACCE</name>
<sequence>MKIKLETYYVCKGELAMNREISQLLKQIDSRKEELLELTKTLIRFETPAPPARNTNEAQQFVAEFLREQNFSVDKWDVYPNDPNVVGVKKGAKSDSYKSLIINGHMDVAEVSADEAWETNPFEPFIKDGWLVGRGAADMKGGLAGALFAIQLLQEAGIELPGDLIFQSVIGEEVGEAGTLQCCKRGYDADFAVVVDTS</sequence>
<dbReference type="GO" id="GO:0016787">
    <property type="term" value="F:hydrolase activity"/>
    <property type="evidence" value="ECO:0007669"/>
    <property type="project" value="InterPro"/>
</dbReference>
<comment type="caution">
    <text evidence="1">The sequence shown here is derived from an EMBL/GenBank/DDBJ whole genome shotgun (WGS) entry which is preliminary data.</text>
</comment>